<proteinExistence type="predicted"/>
<keyword evidence="2" id="KW-1185">Reference proteome</keyword>
<name>A0A397J5J6_9GLOM</name>
<evidence type="ECO:0000313" key="2">
    <source>
        <dbReference type="Proteomes" id="UP000266861"/>
    </source>
</evidence>
<comment type="caution">
    <text evidence="1">The sequence shown here is derived from an EMBL/GenBank/DDBJ whole genome shotgun (WGS) entry which is preliminary data.</text>
</comment>
<protein>
    <submittedName>
        <fullName evidence="1">Uncharacterized protein</fullName>
    </submittedName>
</protein>
<organism evidence="1 2">
    <name type="scientific">Diversispora epigaea</name>
    <dbReference type="NCBI Taxonomy" id="1348612"/>
    <lineage>
        <taxon>Eukaryota</taxon>
        <taxon>Fungi</taxon>
        <taxon>Fungi incertae sedis</taxon>
        <taxon>Mucoromycota</taxon>
        <taxon>Glomeromycotina</taxon>
        <taxon>Glomeromycetes</taxon>
        <taxon>Diversisporales</taxon>
        <taxon>Diversisporaceae</taxon>
        <taxon>Diversispora</taxon>
    </lineage>
</organism>
<dbReference type="EMBL" id="PQFF01000114">
    <property type="protein sequence ID" value="RHZ81296.1"/>
    <property type="molecule type" value="Genomic_DNA"/>
</dbReference>
<evidence type="ECO:0000313" key="1">
    <source>
        <dbReference type="EMBL" id="RHZ81296.1"/>
    </source>
</evidence>
<gene>
    <name evidence="1" type="ORF">Glove_122g12</name>
</gene>
<reference evidence="1 2" key="1">
    <citation type="submission" date="2018-08" db="EMBL/GenBank/DDBJ databases">
        <title>Genome and evolution of the arbuscular mycorrhizal fungus Diversispora epigaea (formerly Glomus versiforme) and its bacterial endosymbionts.</title>
        <authorList>
            <person name="Sun X."/>
            <person name="Fei Z."/>
            <person name="Harrison M."/>
        </authorList>
    </citation>
    <scope>NUCLEOTIDE SEQUENCE [LARGE SCALE GENOMIC DNA]</scope>
    <source>
        <strain evidence="1 2">IT104</strain>
    </source>
</reference>
<accession>A0A397J5J6</accession>
<sequence length="134" mass="15566">MDKGDTCNYELKIMYITAYTETSKVDETCSYTKSRRYVSNFSGYNNYNNRLPEKLIHDESCNKSEEKKFMCPFTFEVEKILNEGTYQSTVIVLTIRAVLKNLSFRPLSFISSKSSEIIKIIVIADCTTEYCRIL</sequence>
<dbReference type="AlphaFoldDB" id="A0A397J5J6"/>
<dbReference type="Proteomes" id="UP000266861">
    <property type="component" value="Unassembled WGS sequence"/>
</dbReference>